<gene>
    <name evidence="3" type="ORF">HHI36_010217</name>
</gene>
<evidence type="ECO:0000313" key="4">
    <source>
        <dbReference type="Proteomes" id="UP001516400"/>
    </source>
</evidence>
<dbReference type="InterPro" id="IPR036691">
    <property type="entry name" value="Endo/exonu/phosph_ase_sf"/>
</dbReference>
<organism evidence="3 4">
    <name type="scientific">Cryptolaemus montrouzieri</name>
    <dbReference type="NCBI Taxonomy" id="559131"/>
    <lineage>
        <taxon>Eukaryota</taxon>
        <taxon>Metazoa</taxon>
        <taxon>Ecdysozoa</taxon>
        <taxon>Arthropoda</taxon>
        <taxon>Hexapoda</taxon>
        <taxon>Insecta</taxon>
        <taxon>Pterygota</taxon>
        <taxon>Neoptera</taxon>
        <taxon>Endopterygota</taxon>
        <taxon>Coleoptera</taxon>
        <taxon>Polyphaga</taxon>
        <taxon>Cucujiformia</taxon>
        <taxon>Coccinelloidea</taxon>
        <taxon>Coccinellidae</taxon>
        <taxon>Scymninae</taxon>
        <taxon>Scymnini</taxon>
        <taxon>Cryptolaemus</taxon>
    </lineage>
</organism>
<accession>A0ABD2MI38</accession>
<dbReference type="AlphaFoldDB" id="A0ABD2MI38"/>
<dbReference type="InterPro" id="IPR005135">
    <property type="entry name" value="Endo/exonuclease/phosphatase"/>
</dbReference>
<dbReference type="Proteomes" id="UP001516400">
    <property type="component" value="Unassembled WGS sequence"/>
</dbReference>
<dbReference type="EMBL" id="JABFTP020000001">
    <property type="protein sequence ID" value="KAL3266030.1"/>
    <property type="molecule type" value="Genomic_DNA"/>
</dbReference>
<feature type="domain" description="Endonuclease/exonuclease/phosphatase" evidence="2">
    <location>
        <begin position="206"/>
        <end position="532"/>
    </location>
</feature>
<evidence type="ECO:0000313" key="3">
    <source>
        <dbReference type="EMBL" id="KAL3266030.1"/>
    </source>
</evidence>
<sequence>MLWNTVDKLILFHQVHFQFLVLTTIPNLKVNATATFQIICTLQRLTRAMMDSNICKPDQNVQKNQRYPRSTSSPSGKQGKRTVGPQRAQSQMFVGDHYENNVWPPYTCYNFAENFVHNGYNGFFHRQQSGGNNFHVGQNPNLIYANPCVCPVPSSSNMNYQYHDGQVSTTVQCSSSSTMEKVVPDRKWMSIKNIGHKDKKFVFTLMSYNVLAQDLVEGHEYLYKYHNKDALQWQVRWVNILKEIGDADPDIICFQEVQESHIGGYFALLEKKLGYKKYQKVEYFQEDIPVLNRDNVAIVARFIPIETNTQAFVVATTHLLYNPKRQDVRLAQVQSLMAEIDKMAFLGTNQNGTPSYLPIIVTGDLNATPDTAVYEFITNSVLDYENLSSRSLTKEYGKELTGKVLVPKSLQMTDNCQYAALVKQRNEVIKTCTRERGENMPGNCGQDIKFSSGTLSHPFYFKSAYNHISNKDIEGTTYQERWITVDYIFYSGKKKKGSTVEDKLKLISRYQLFTKKQLNGIKIPNCKLGSDHFSLIVKFSLE</sequence>
<dbReference type="Pfam" id="PF03372">
    <property type="entry name" value="Exo_endo_phos"/>
    <property type="match status" value="1"/>
</dbReference>
<name>A0ABD2MI38_9CUCU</name>
<dbReference type="PANTHER" id="PTHR12121:SF34">
    <property type="entry name" value="PROTEIN ANGEL"/>
    <property type="match status" value="1"/>
</dbReference>
<feature type="region of interest" description="Disordered" evidence="1">
    <location>
        <begin position="59"/>
        <end position="87"/>
    </location>
</feature>
<evidence type="ECO:0000259" key="2">
    <source>
        <dbReference type="Pfam" id="PF03372"/>
    </source>
</evidence>
<dbReference type="InterPro" id="IPR050410">
    <property type="entry name" value="CCR4/nocturin_mRNA_transcr"/>
</dbReference>
<evidence type="ECO:0000256" key="1">
    <source>
        <dbReference type="SAM" id="MobiDB-lite"/>
    </source>
</evidence>
<dbReference type="PANTHER" id="PTHR12121">
    <property type="entry name" value="CARBON CATABOLITE REPRESSOR PROTEIN 4"/>
    <property type="match status" value="1"/>
</dbReference>
<keyword evidence="4" id="KW-1185">Reference proteome</keyword>
<dbReference type="SUPFAM" id="SSF56219">
    <property type="entry name" value="DNase I-like"/>
    <property type="match status" value="1"/>
</dbReference>
<reference evidence="3 4" key="1">
    <citation type="journal article" date="2021" name="BMC Biol.">
        <title>Horizontally acquired antibacterial genes associated with adaptive radiation of ladybird beetles.</title>
        <authorList>
            <person name="Li H.S."/>
            <person name="Tang X.F."/>
            <person name="Huang Y.H."/>
            <person name="Xu Z.Y."/>
            <person name="Chen M.L."/>
            <person name="Du X.Y."/>
            <person name="Qiu B.Y."/>
            <person name="Chen P.T."/>
            <person name="Zhang W."/>
            <person name="Slipinski A."/>
            <person name="Escalona H.E."/>
            <person name="Waterhouse R.M."/>
            <person name="Zwick A."/>
            <person name="Pang H."/>
        </authorList>
    </citation>
    <scope>NUCLEOTIDE SEQUENCE [LARGE SCALE GENOMIC DNA]</scope>
    <source>
        <strain evidence="3">SYSU2018</strain>
    </source>
</reference>
<protein>
    <recommendedName>
        <fullName evidence="2">Endonuclease/exonuclease/phosphatase domain-containing protein</fullName>
    </recommendedName>
</protein>
<feature type="compositionally biased region" description="Polar residues" evidence="1">
    <location>
        <begin position="59"/>
        <end position="76"/>
    </location>
</feature>
<dbReference type="Gene3D" id="3.60.10.10">
    <property type="entry name" value="Endonuclease/exonuclease/phosphatase"/>
    <property type="match status" value="1"/>
</dbReference>
<comment type="caution">
    <text evidence="3">The sequence shown here is derived from an EMBL/GenBank/DDBJ whole genome shotgun (WGS) entry which is preliminary data.</text>
</comment>
<proteinExistence type="predicted"/>